<feature type="non-terminal residue" evidence="1">
    <location>
        <position position="41"/>
    </location>
</feature>
<evidence type="ECO:0000313" key="2">
    <source>
        <dbReference type="Proteomes" id="UP000789570"/>
    </source>
</evidence>
<dbReference type="AlphaFoldDB" id="A0A9N9NRW9"/>
<gene>
    <name evidence="1" type="ORF">FCALED_LOCUS16753</name>
</gene>
<protein>
    <submittedName>
        <fullName evidence="1">1998_t:CDS:1</fullName>
    </submittedName>
</protein>
<organism evidence="1 2">
    <name type="scientific">Funneliformis caledonium</name>
    <dbReference type="NCBI Taxonomy" id="1117310"/>
    <lineage>
        <taxon>Eukaryota</taxon>
        <taxon>Fungi</taxon>
        <taxon>Fungi incertae sedis</taxon>
        <taxon>Mucoromycota</taxon>
        <taxon>Glomeromycotina</taxon>
        <taxon>Glomeromycetes</taxon>
        <taxon>Glomerales</taxon>
        <taxon>Glomeraceae</taxon>
        <taxon>Funneliformis</taxon>
    </lineage>
</organism>
<feature type="non-terminal residue" evidence="1">
    <location>
        <position position="1"/>
    </location>
</feature>
<comment type="caution">
    <text evidence="1">The sequence shown here is derived from an EMBL/GenBank/DDBJ whole genome shotgun (WGS) entry which is preliminary data.</text>
</comment>
<accession>A0A9N9NRW9</accession>
<keyword evidence="2" id="KW-1185">Reference proteome</keyword>
<name>A0A9N9NRW9_9GLOM</name>
<evidence type="ECO:0000313" key="1">
    <source>
        <dbReference type="EMBL" id="CAG8758250.1"/>
    </source>
</evidence>
<dbReference type="OrthoDB" id="2361517at2759"/>
<sequence length="41" mass="5041">YDTWYPKEELREIIHNVINKVKNLKQQNSEKYLKIVNIPLK</sequence>
<proteinExistence type="predicted"/>
<dbReference type="EMBL" id="CAJVPQ010021390">
    <property type="protein sequence ID" value="CAG8758250.1"/>
    <property type="molecule type" value="Genomic_DNA"/>
</dbReference>
<dbReference type="Proteomes" id="UP000789570">
    <property type="component" value="Unassembled WGS sequence"/>
</dbReference>
<reference evidence="1" key="1">
    <citation type="submission" date="2021-06" db="EMBL/GenBank/DDBJ databases">
        <authorList>
            <person name="Kallberg Y."/>
            <person name="Tangrot J."/>
            <person name="Rosling A."/>
        </authorList>
    </citation>
    <scope>NUCLEOTIDE SEQUENCE</scope>
    <source>
        <strain evidence="1">UK204</strain>
    </source>
</reference>